<dbReference type="GO" id="GO:0030001">
    <property type="term" value="P:metal ion transport"/>
    <property type="evidence" value="ECO:0007669"/>
    <property type="project" value="InterPro"/>
</dbReference>
<name>A0A2R6Y1G4_9BACL</name>
<dbReference type="GO" id="GO:0046872">
    <property type="term" value="F:metal ion binding"/>
    <property type="evidence" value="ECO:0007669"/>
    <property type="project" value="InterPro"/>
</dbReference>
<dbReference type="SUPFAM" id="SSF53807">
    <property type="entry name" value="Helical backbone' metal receptor"/>
    <property type="match status" value="1"/>
</dbReference>
<sequence length="353" mass="38746">MHKWRVLSVWMLMMVMLVSLSACGGGSEQTSDINASHATKQSEGTTQTEPEDTSAKLKVVASIYPLYDLARQIGGEWVEAEQLVPFGAESHDFEPSPGDLKKLSDADILFIVGLGLEGWIDKAKENISPVKTNVVEVNEGIALLPGHTYSHGDAHADDDHATADEHADDDAHAHATTYDPHIWLSIANAKIIGQHIVDALSARDPEHKTDFEANYNKLVAALDTLDQDFRADLNDATTKQFVVSHKAFAYLARDYGLEQTSISGLSPSAEPSQKDMVAIIDEIRAKNIKYIGFEDLVESKVAKTIQAETGTKAVQLSPLENITKEQWEQGVHFQDVFKKNLDTLLIMLGAREG</sequence>
<dbReference type="EMBL" id="PEBX01000027">
    <property type="protein sequence ID" value="PTQ56482.1"/>
    <property type="molecule type" value="Genomic_DNA"/>
</dbReference>
<evidence type="ECO:0000256" key="4">
    <source>
        <dbReference type="RuleBase" id="RU003512"/>
    </source>
</evidence>
<reference evidence="8" key="1">
    <citation type="journal article" date="2018" name="Sci. Rep.">
        <title>Lignite coal burning seam in the remote Altai Mountains harbors a hydrogen-driven thermophilic microbial community.</title>
        <authorList>
            <person name="Kadnikov V.V."/>
            <person name="Mardanov A.V."/>
            <person name="Ivasenko D.A."/>
            <person name="Antsiferov D.V."/>
            <person name="Beletsky A.V."/>
            <person name="Karnachuk O.V."/>
            <person name="Ravin N.V."/>
        </authorList>
    </citation>
    <scope>NUCLEOTIDE SEQUENCE [LARGE SCALE GENOMIC DNA]</scope>
</reference>
<dbReference type="AlphaFoldDB" id="A0A2R6Y1G4"/>
<dbReference type="PRINTS" id="PR00691">
    <property type="entry name" value="ADHESINB"/>
</dbReference>
<proteinExistence type="inferred from homology"/>
<dbReference type="Pfam" id="PF01297">
    <property type="entry name" value="ZnuA"/>
    <property type="match status" value="1"/>
</dbReference>
<keyword evidence="3 6" id="KW-0732">Signal</keyword>
<gene>
    <name evidence="7" type="ORF">BSOLF_0189</name>
</gene>
<comment type="caution">
    <text evidence="7">The sequence shown here is derived from an EMBL/GenBank/DDBJ whole genome shotgun (WGS) entry which is preliminary data.</text>
</comment>
<dbReference type="InterPro" id="IPR050492">
    <property type="entry name" value="Bact_metal-bind_prot9"/>
</dbReference>
<dbReference type="PANTHER" id="PTHR42953:SF3">
    <property type="entry name" value="HIGH-AFFINITY ZINC UPTAKE SYSTEM PROTEIN ZNUA"/>
    <property type="match status" value="1"/>
</dbReference>
<keyword evidence="2 4" id="KW-0813">Transport</keyword>
<dbReference type="GO" id="GO:0007155">
    <property type="term" value="P:cell adhesion"/>
    <property type="evidence" value="ECO:0007669"/>
    <property type="project" value="InterPro"/>
</dbReference>
<dbReference type="PRINTS" id="PR00690">
    <property type="entry name" value="ADHESNFAMILY"/>
</dbReference>
<evidence type="ECO:0000313" key="8">
    <source>
        <dbReference type="Proteomes" id="UP000244338"/>
    </source>
</evidence>
<evidence type="ECO:0000256" key="1">
    <source>
        <dbReference type="ARBA" id="ARBA00011028"/>
    </source>
</evidence>
<dbReference type="PANTHER" id="PTHR42953">
    <property type="entry name" value="HIGH-AFFINITY ZINC UPTAKE SYSTEM PROTEIN ZNUA-RELATED"/>
    <property type="match status" value="1"/>
</dbReference>
<organism evidence="7 8">
    <name type="scientific">Candidatus Carbonibacillus altaicus</name>
    <dbReference type="NCBI Taxonomy" id="2163959"/>
    <lineage>
        <taxon>Bacteria</taxon>
        <taxon>Bacillati</taxon>
        <taxon>Bacillota</taxon>
        <taxon>Bacilli</taxon>
        <taxon>Bacillales</taxon>
        <taxon>Candidatus Carbonibacillus</taxon>
    </lineage>
</organism>
<evidence type="ECO:0000256" key="6">
    <source>
        <dbReference type="SAM" id="SignalP"/>
    </source>
</evidence>
<dbReference type="Gene3D" id="3.40.50.1980">
    <property type="entry name" value="Nitrogenase molybdenum iron protein domain"/>
    <property type="match status" value="2"/>
</dbReference>
<dbReference type="InterPro" id="IPR006128">
    <property type="entry name" value="Lipoprotein_PsaA-like"/>
</dbReference>
<feature type="region of interest" description="Disordered" evidence="5">
    <location>
        <begin position="29"/>
        <end position="52"/>
    </location>
</feature>
<dbReference type="Proteomes" id="UP000244338">
    <property type="component" value="Unassembled WGS sequence"/>
</dbReference>
<accession>A0A2R6Y1G4</accession>
<feature type="signal peptide" evidence="6">
    <location>
        <begin position="1"/>
        <end position="24"/>
    </location>
</feature>
<evidence type="ECO:0000256" key="3">
    <source>
        <dbReference type="ARBA" id="ARBA00022729"/>
    </source>
</evidence>
<dbReference type="InterPro" id="IPR006129">
    <property type="entry name" value="AdhesinB"/>
</dbReference>
<dbReference type="PROSITE" id="PS51257">
    <property type="entry name" value="PROKAR_LIPOPROTEIN"/>
    <property type="match status" value="1"/>
</dbReference>
<comment type="similarity">
    <text evidence="1 4">Belongs to the bacterial solute-binding protein 9 family.</text>
</comment>
<protein>
    <submittedName>
        <fullName evidence="7">Zinc ABC transporter, periplasmic-binding protein ZnuA</fullName>
    </submittedName>
</protein>
<evidence type="ECO:0000256" key="5">
    <source>
        <dbReference type="SAM" id="MobiDB-lite"/>
    </source>
</evidence>
<feature type="chain" id="PRO_5039297585" evidence="6">
    <location>
        <begin position="25"/>
        <end position="353"/>
    </location>
</feature>
<evidence type="ECO:0000256" key="2">
    <source>
        <dbReference type="ARBA" id="ARBA00022448"/>
    </source>
</evidence>
<evidence type="ECO:0000313" key="7">
    <source>
        <dbReference type="EMBL" id="PTQ56482.1"/>
    </source>
</evidence>
<feature type="compositionally biased region" description="Polar residues" evidence="5">
    <location>
        <begin position="29"/>
        <end position="48"/>
    </location>
</feature>
<dbReference type="InterPro" id="IPR006127">
    <property type="entry name" value="ZnuA-like"/>
</dbReference>